<feature type="chain" id="PRO_5047021048" description="Secreted protein" evidence="1">
    <location>
        <begin position="20"/>
        <end position="98"/>
    </location>
</feature>
<feature type="signal peptide" evidence="1">
    <location>
        <begin position="1"/>
        <end position="19"/>
    </location>
</feature>
<proteinExistence type="predicted"/>
<dbReference type="EMBL" id="JAUKVY010000063">
    <property type="protein sequence ID" value="MDO1538080.1"/>
    <property type="molecule type" value="Genomic_DNA"/>
</dbReference>
<gene>
    <name evidence="2" type="ORF">Q2T77_38250</name>
</gene>
<evidence type="ECO:0008006" key="4">
    <source>
        <dbReference type="Google" id="ProtNLM"/>
    </source>
</evidence>
<keyword evidence="3" id="KW-1185">Reference proteome</keyword>
<comment type="caution">
    <text evidence="2">The sequence shown here is derived from an EMBL/GenBank/DDBJ whole genome shotgun (WGS) entry which is preliminary data.</text>
</comment>
<dbReference type="RefSeq" id="WP_301816485.1">
    <property type="nucleotide sequence ID" value="NZ_JAUJZH010000063.1"/>
</dbReference>
<keyword evidence="1" id="KW-0732">Signal</keyword>
<protein>
    <recommendedName>
        <fullName evidence="4">Secreted protein</fullName>
    </recommendedName>
</protein>
<reference evidence="2" key="1">
    <citation type="submission" date="2023-06" db="EMBL/GenBank/DDBJ databases">
        <authorList>
            <person name="Jiang Y."/>
            <person name="Liu Q."/>
        </authorList>
    </citation>
    <scope>NUCLEOTIDE SEQUENCE</scope>
    <source>
        <strain evidence="2">CGMCC 1.12090</strain>
    </source>
</reference>
<sequence>MVKLPALVLLALLHTPAHCQGRLAPIAPLDIGKSTPRLLTAVIYECERRALRRQLGVDDTYRCDYTKRFSEDRMFGGDADHMRAWLAEQRFIEAELTP</sequence>
<dbReference type="Proteomes" id="UP001169027">
    <property type="component" value="Unassembled WGS sequence"/>
</dbReference>
<evidence type="ECO:0000313" key="2">
    <source>
        <dbReference type="EMBL" id="MDO1538080.1"/>
    </source>
</evidence>
<evidence type="ECO:0000256" key="1">
    <source>
        <dbReference type="SAM" id="SignalP"/>
    </source>
</evidence>
<accession>A0ABT8SH64</accession>
<evidence type="ECO:0000313" key="3">
    <source>
        <dbReference type="Proteomes" id="UP001169027"/>
    </source>
</evidence>
<name>A0ABT8SH64_9BURK</name>
<organism evidence="2 3">
    <name type="scientific">Variovorax ginsengisoli</name>
    <dbReference type="NCBI Taxonomy" id="363844"/>
    <lineage>
        <taxon>Bacteria</taxon>
        <taxon>Pseudomonadati</taxon>
        <taxon>Pseudomonadota</taxon>
        <taxon>Betaproteobacteria</taxon>
        <taxon>Burkholderiales</taxon>
        <taxon>Comamonadaceae</taxon>
        <taxon>Variovorax</taxon>
    </lineage>
</organism>